<dbReference type="EMBL" id="CAEZWH010000039">
    <property type="protein sequence ID" value="CAB4648306.1"/>
    <property type="molecule type" value="Genomic_DNA"/>
</dbReference>
<dbReference type="AlphaFoldDB" id="A0A6J6KGK1"/>
<evidence type="ECO:0000259" key="2">
    <source>
        <dbReference type="SMART" id="SM00909"/>
    </source>
</evidence>
<organism evidence="4">
    <name type="scientific">freshwater metagenome</name>
    <dbReference type="NCBI Taxonomy" id="449393"/>
    <lineage>
        <taxon>unclassified sequences</taxon>
        <taxon>metagenomes</taxon>
        <taxon>ecological metagenomes</taxon>
    </lineage>
</organism>
<gene>
    <name evidence="3" type="ORF">UFOPK2166_00134</name>
    <name evidence="4" type="ORF">UFOPK2195_00325</name>
</gene>
<name>A0A6J6KGK1_9ZZZZ</name>
<evidence type="ECO:0000313" key="4">
    <source>
        <dbReference type="EMBL" id="CAB4648306.1"/>
    </source>
</evidence>
<proteinExistence type="predicted"/>
<accession>A0A6J6KGK1</accession>
<dbReference type="Pfam" id="PF10646">
    <property type="entry name" value="Germane"/>
    <property type="match status" value="1"/>
</dbReference>
<dbReference type="EMBL" id="CAEZWB010000008">
    <property type="protein sequence ID" value="CAB4640180.1"/>
    <property type="molecule type" value="Genomic_DNA"/>
</dbReference>
<sequence>MRRHVPIALCCLLFLTACSVPNSGAFETISTDEIPFELSAAQTTVPQSPTTTSPQSSDPPGTEYEQVDLYFIRNSSITKVQRLVKSPVDANGTLTALTEGLIDDANNDGLRSAIPSTLQASVNVDRGVATVNATRTFLNSLSAGDQRLAIAQIVLTLTSRPGIGQVVFYVDGRAIVVPRGRGDLSSAGEPVTFDDYTNIIVGD</sequence>
<feature type="region of interest" description="Disordered" evidence="1">
    <location>
        <begin position="42"/>
        <end position="63"/>
    </location>
</feature>
<reference evidence="4" key="1">
    <citation type="submission" date="2020-05" db="EMBL/GenBank/DDBJ databases">
        <authorList>
            <person name="Chiriac C."/>
            <person name="Salcher M."/>
            <person name="Ghai R."/>
            <person name="Kavagutti S V."/>
        </authorList>
    </citation>
    <scope>NUCLEOTIDE SEQUENCE</scope>
</reference>
<evidence type="ECO:0000256" key="1">
    <source>
        <dbReference type="SAM" id="MobiDB-lite"/>
    </source>
</evidence>
<dbReference type="InterPro" id="IPR019606">
    <property type="entry name" value="GerMN"/>
</dbReference>
<feature type="domain" description="GerMN" evidence="2">
    <location>
        <begin position="94"/>
        <end position="179"/>
    </location>
</feature>
<evidence type="ECO:0000313" key="3">
    <source>
        <dbReference type="EMBL" id="CAB4640180.1"/>
    </source>
</evidence>
<protein>
    <submittedName>
        <fullName evidence="4">Unannotated protein</fullName>
    </submittedName>
</protein>
<dbReference type="SMART" id="SM00909">
    <property type="entry name" value="Germane"/>
    <property type="match status" value="1"/>
</dbReference>
<feature type="compositionally biased region" description="Low complexity" evidence="1">
    <location>
        <begin position="42"/>
        <end position="60"/>
    </location>
</feature>
<dbReference type="PROSITE" id="PS51257">
    <property type="entry name" value="PROKAR_LIPOPROTEIN"/>
    <property type="match status" value="1"/>
</dbReference>